<dbReference type="GO" id="GO:0046872">
    <property type="term" value="F:metal ion binding"/>
    <property type="evidence" value="ECO:0007669"/>
    <property type="project" value="UniProtKB-KW"/>
</dbReference>
<dbReference type="Proteomes" id="UP000215377">
    <property type="component" value="Unassembled WGS sequence"/>
</dbReference>
<dbReference type="GO" id="GO:0071949">
    <property type="term" value="F:FAD binding"/>
    <property type="evidence" value="ECO:0007669"/>
    <property type="project" value="TreeGrafter"/>
</dbReference>
<dbReference type="EMBL" id="AQQR01000004">
    <property type="protein sequence ID" value="OWU73462.1"/>
    <property type="molecule type" value="Genomic_DNA"/>
</dbReference>
<dbReference type="PROSITE" id="PS01033">
    <property type="entry name" value="GLOBIN"/>
    <property type="match status" value="1"/>
</dbReference>
<evidence type="ECO:0000256" key="1">
    <source>
        <dbReference type="ARBA" id="ARBA00022617"/>
    </source>
</evidence>
<dbReference type="GO" id="GO:0071500">
    <property type="term" value="P:cellular response to nitrosative stress"/>
    <property type="evidence" value="ECO:0007669"/>
    <property type="project" value="TreeGrafter"/>
</dbReference>
<keyword evidence="8" id="KW-1185">Reference proteome</keyword>
<dbReference type="Pfam" id="PF00042">
    <property type="entry name" value="Globin"/>
    <property type="match status" value="1"/>
</dbReference>
<keyword evidence="1 5" id="KW-0349">Heme</keyword>
<evidence type="ECO:0000259" key="6">
    <source>
        <dbReference type="PROSITE" id="PS01033"/>
    </source>
</evidence>
<dbReference type="AlphaFoldDB" id="A0A225NHY4"/>
<dbReference type="PANTHER" id="PTHR43396:SF3">
    <property type="entry name" value="FLAVOHEMOPROTEIN"/>
    <property type="match status" value="1"/>
</dbReference>
<keyword evidence="4" id="KW-0408">Iron</keyword>
<evidence type="ECO:0000256" key="5">
    <source>
        <dbReference type="RuleBase" id="RU000356"/>
    </source>
</evidence>
<feature type="domain" description="Globin" evidence="6">
    <location>
        <begin position="1"/>
        <end position="134"/>
    </location>
</feature>
<dbReference type="GO" id="GO:0005344">
    <property type="term" value="F:oxygen carrier activity"/>
    <property type="evidence" value="ECO:0007669"/>
    <property type="project" value="UniProtKB-KW"/>
</dbReference>
<dbReference type="RefSeq" id="WP_088650178.1">
    <property type="nucleotide sequence ID" value="NZ_AQQR01000004.1"/>
</dbReference>
<dbReference type="InterPro" id="IPR012292">
    <property type="entry name" value="Globin/Proto"/>
</dbReference>
<dbReference type="PRINTS" id="PR00188">
    <property type="entry name" value="PLANTGLOBIN"/>
</dbReference>
<evidence type="ECO:0000256" key="4">
    <source>
        <dbReference type="ARBA" id="ARBA00023004"/>
    </source>
</evidence>
<sequence>MLTQTEIAAIRSSWLAVVADRDRAGELFYDNLFRTAPETKSMFNASARVQGRKLMETLAIVVEGLDQFDALLPTLRHLGQVHAELGVRREHYEIVGTTLIKTLGDAAGGKLDPQQEAAWRKAYWTVADIMKAAA</sequence>
<keyword evidence="3" id="KW-0479">Metal-binding</keyword>
<evidence type="ECO:0000256" key="2">
    <source>
        <dbReference type="ARBA" id="ARBA00022621"/>
    </source>
</evidence>
<dbReference type="GO" id="GO:0008941">
    <property type="term" value="F:nitric oxide dioxygenase NAD(P)H activity"/>
    <property type="evidence" value="ECO:0007669"/>
    <property type="project" value="TreeGrafter"/>
</dbReference>
<dbReference type="PANTHER" id="PTHR43396">
    <property type="entry name" value="FLAVOHEMOPROTEIN"/>
    <property type="match status" value="1"/>
</dbReference>
<dbReference type="GO" id="GO:0046210">
    <property type="term" value="P:nitric oxide catabolic process"/>
    <property type="evidence" value="ECO:0007669"/>
    <property type="project" value="TreeGrafter"/>
</dbReference>
<comment type="similarity">
    <text evidence="5">Belongs to the globin family.</text>
</comment>
<reference evidence="7 8" key="1">
    <citation type="submission" date="2013-04" db="EMBL/GenBank/DDBJ databases">
        <title>Oceanicola sp. 22II1-22F33 Genome Sequencing.</title>
        <authorList>
            <person name="Lai Q."/>
            <person name="Li G."/>
            <person name="Shao Z."/>
        </authorList>
    </citation>
    <scope>NUCLEOTIDE SEQUENCE [LARGE SCALE GENOMIC DNA]</scope>
    <source>
        <strain evidence="7 8">22II1-22F33</strain>
    </source>
</reference>
<comment type="caution">
    <text evidence="7">The sequence shown here is derived from an EMBL/GenBank/DDBJ whole genome shotgun (WGS) entry which is preliminary data.</text>
</comment>
<keyword evidence="5" id="KW-0813">Transport</keyword>
<accession>A0A225NHY4</accession>
<evidence type="ECO:0000313" key="8">
    <source>
        <dbReference type="Proteomes" id="UP000215377"/>
    </source>
</evidence>
<dbReference type="GO" id="GO:0019825">
    <property type="term" value="F:oxygen binding"/>
    <property type="evidence" value="ECO:0007669"/>
    <property type="project" value="InterPro"/>
</dbReference>
<dbReference type="InterPro" id="IPR009050">
    <property type="entry name" value="Globin-like_sf"/>
</dbReference>
<dbReference type="OrthoDB" id="3213438at2"/>
<dbReference type="InterPro" id="IPR000971">
    <property type="entry name" value="Globin"/>
</dbReference>
<keyword evidence="2 5" id="KW-0561">Oxygen transport</keyword>
<protein>
    <recommendedName>
        <fullName evidence="6">Globin domain-containing protein</fullName>
    </recommendedName>
</protein>
<dbReference type="SUPFAM" id="SSF46458">
    <property type="entry name" value="Globin-like"/>
    <property type="match status" value="1"/>
</dbReference>
<evidence type="ECO:0000313" key="7">
    <source>
        <dbReference type="EMBL" id="OWU73462.1"/>
    </source>
</evidence>
<dbReference type="Gene3D" id="1.10.490.10">
    <property type="entry name" value="Globins"/>
    <property type="match status" value="1"/>
</dbReference>
<gene>
    <name evidence="7" type="ORF">ATO3_12385</name>
</gene>
<organism evidence="7 8">
    <name type="scientific">Marinibacterium profundimaris</name>
    <dbReference type="NCBI Taxonomy" id="1679460"/>
    <lineage>
        <taxon>Bacteria</taxon>
        <taxon>Pseudomonadati</taxon>
        <taxon>Pseudomonadota</taxon>
        <taxon>Alphaproteobacteria</taxon>
        <taxon>Rhodobacterales</taxon>
        <taxon>Paracoccaceae</taxon>
        <taxon>Marinibacterium</taxon>
    </lineage>
</organism>
<name>A0A225NHY4_9RHOB</name>
<dbReference type="GO" id="GO:0020037">
    <property type="term" value="F:heme binding"/>
    <property type="evidence" value="ECO:0007669"/>
    <property type="project" value="InterPro"/>
</dbReference>
<evidence type="ECO:0000256" key="3">
    <source>
        <dbReference type="ARBA" id="ARBA00022723"/>
    </source>
</evidence>
<proteinExistence type="inferred from homology"/>